<reference evidence="1" key="5">
    <citation type="submission" date="2011-05" db="EMBL/GenBank/DDBJ databases">
        <authorList>
            <consortium name="VectorBase"/>
        </authorList>
    </citation>
    <scope>NUCLEOTIDE SEQUENCE</scope>
    <source>
        <strain evidence="1">PEST</strain>
    </source>
</reference>
<dbReference type="EMBL" id="AAAB01008823">
    <property type="protein sequence ID" value="EAU77468.1"/>
    <property type="molecule type" value="Genomic_DNA"/>
</dbReference>
<reference evidence="1" key="2">
    <citation type="submission" date="2002-03" db="EMBL/GenBank/DDBJ databases">
        <authorList>
            <consortium name="The Anopheles Genome Sequencing Consortium"/>
        </authorList>
    </citation>
    <scope>NUCLEOTIDE SEQUENCE</scope>
    <source>
        <strain evidence="1">PEST</strain>
    </source>
</reference>
<organism evidence="1">
    <name type="scientific">Anopheles gambiae</name>
    <name type="common">African malaria mosquito</name>
    <dbReference type="NCBI Taxonomy" id="7165"/>
    <lineage>
        <taxon>Eukaryota</taxon>
        <taxon>Metazoa</taxon>
        <taxon>Ecdysozoa</taxon>
        <taxon>Arthropoda</taxon>
        <taxon>Hexapoda</taxon>
        <taxon>Insecta</taxon>
        <taxon>Pterygota</taxon>
        <taxon>Neoptera</taxon>
        <taxon>Endopterygota</taxon>
        <taxon>Diptera</taxon>
        <taxon>Nematocera</taxon>
        <taxon>Culicoidea</taxon>
        <taxon>Culicidae</taxon>
        <taxon>Anophelinae</taxon>
        <taxon>Anopheles</taxon>
    </lineage>
</organism>
<proteinExistence type="predicted"/>
<reference evidence="1" key="4">
    <citation type="journal article" date="2007" name="Genome Biol.">
        <title>Update of the Anopheles gambiae PEST genome assembly.</title>
        <authorList>
            <person name="Sharakhova M.V."/>
            <person name="Hammond M.P."/>
            <person name="Lobo N.F."/>
            <person name="Krzywinski J."/>
            <person name="Unger M.F."/>
            <person name="Hillenmeyer M.E."/>
            <person name="Bruggner R.V."/>
            <person name="Birney E."/>
            <person name="Collins F.H."/>
        </authorList>
    </citation>
    <scope>NUCLEOTIDE SEQUENCE</scope>
    <source>
        <strain evidence="1">PEST</strain>
    </source>
</reference>
<reference evidence="1" key="3">
    <citation type="journal article" date="2004" name="Trends Parasitol.">
        <title>The Anopheles gambiae genome: an update.</title>
        <authorList>
            <person name="Mongin E."/>
            <person name="Louis C."/>
            <person name="Holt R.A."/>
            <person name="Birney E."/>
            <person name="Collins F.H."/>
        </authorList>
    </citation>
    <scope>NUCLEOTIDE SEQUENCE</scope>
    <source>
        <strain evidence="1">PEST</strain>
    </source>
</reference>
<gene>
    <name evidence="1" type="ORF">AgaP_AGAP010962</name>
</gene>
<comment type="caution">
    <text evidence="1">The sequence shown here is derived from an EMBL/GenBank/DDBJ whole genome shotgun (WGS) entry which is preliminary data.</text>
</comment>
<reference evidence="1" key="1">
    <citation type="journal article" date="2002" name="Science">
        <title>The genome sequence of the malaria mosquito Anopheles gambiae.</title>
        <authorList>
            <person name="Holt R.A."/>
            <person name="Subramanian G.M."/>
            <person name="Halpern A."/>
            <person name="Sutton G.G."/>
            <person name="Charlab R."/>
            <person name="Nusskern D.R."/>
            <person name="Wincker P."/>
            <person name="Clark A.G."/>
            <person name="Ribeiro J.M."/>
            <person name="Wides R."/>
            <person name="Salzberg S.L."/>
            <person name="Loftus B."/>
            <person name="Yandell M."/>
            <person name="Majoros W.H."/>
            <person name="Rusch D.B."/>
            <person name="Lai Z."/>
            <person name="Kraft C.L."/>
            <person name="Abril J.F."/>
            <person name="Anthouard V."/>
            <person name="Arensburger P."/>
            <person name="Atkinson P.W."/>
            <person name="Baden H."/>
            <person name="de Berardinis V."/>
            <person name="Baldwin D."/>
            <person name="Benes V."/>
            <person name="Biedler J."/>
            <person name="Blass C."/>
            <person name="Bolanos R."/>
            <person name="Boscus D."/>
            <person name="Barnstead M."/>
            <person name="Cai S."/>
            <person name="Center A."/>
            <person name="Chaturverdi K."/>
            <person name="Christophides G.K."/>
            <person name="Chrystal M.A."/>
            <person name="Clamp M."/>
            <person name="Cravchik A."/>
            <person name="Curwen V."/>
            <person name="Dana A."/>
            <person name="Delcher A."/>
            <person name="Dew I."/>
            <person name="Evans C.A."/>
            <person name="Flanigan M."/>
            <person name="Grundschober-Freimoser A."/>
            <person name="Friedli L."/>
            <person name="Gu Z."/>
            <person name="Guan P."/>
            <person name="Guigo R."/>
            <person name="Hillenmeyer M.E."/>
            <person name="Hladun S.L."/>
            <person name="Hogan J.R."/>
            <person name="Hong Y.S."/>
            <person name="Hoover J."/>
            <person name="Jaillon O."/>
            <person name="Ke Z."/>
            <person name="Kodira C."/>
            <person name="Kokoza E."/>
            <person name="Koutsos A."/>
            <person name="Letunic I."/>
            <person name="Levitsky A."/>
            <person name="Liang Y."/>
            <person name="Lin J.J."/>
            <person name="Lobo N.F."/>
            <person name="Lopez J.R."/>
            <person name="Malek J.A."/>
            <person name="McIntosh T.C."/>
            <person name="Meister S."/>
            <person name="Miller J."/>
            <person name="Mobarry C."/>
            <person name="Mongin E."/>
            <person name="Murphy S.D."/>
            <person name="O'Brochta D.A."/>
            <person name="Pfannkoch C."/>
            <person name="Qi R."/>
            <person name="Regier M.A."/>
            <person name="Remington K."/>
            <person name="Shao H."/>
            <person name="Sharakhova M.V."/>
            <person name="Sitter C.D."/>
            <person name="Shetty J."/>
            <person name="Smith T.J."/>
            <person name="Strong R."/>
            <person name="Sun J."/>
            <person name="Thomasova D."/>
            <person name="Ton L.Q."/>
            <person name="Topalis P."/>
            <person name="Tu Z."/>
            <person name="Unger M.F."/>
            <person name="Walenz B."/>
            <person name="Wang A."/>
            <person name="Wang J."/>
            <person name="Wang M."/>
            <person name="Wang X."/>
            <person name="Woodford K.J."/>
            <person name="Wortman J.R."/>
            <person name="Wu M."/>
            <person name="Yao A."/>
            <person name="Zdobnov E.M."/>
            <person name="Zhang H."/>
            <person name="Zhao Q."/>
            <person name="Zhao S."/>
            <person name="Zhu S.C."/>
            <person name="Zhimulev I."/>
            <person name="Coluzzi M."/>
            <person name="della Torre A."/>
            <person name="Roth C.W."/>
            <person name="Louis C."/>
            <person name="Kalush F."/>
            <person name="Mural R.J."/>
            <person name="Myers E.W."/>
            <person name="Adams M.D."/>
            <person name="Smith H.O."/>
            <person name="Broder S."/>
            <person name="Gardner M.J."/>
            <person name="Fraser C.M."/>
            <person name="Birney E."/>
            <person name="Bork P."/>
            <person name="Brey P.T."/>
            <person name="Venter J.C."/>
            <person name="Weissenbach J."/>
            <person name="Kafatos F.C."/>
            <person name="Collins F.H."/>
            <person name="Hoffman S.L."/>
        </authorList>
    </citation>
    <scope>NUCLEOTIDE SEQUENCE [LARGE SCALE GENOMIC DNA]</scope>
    <source>
        <strain evidence="1">PEST</strain>
    </source>
</reference>
<evidence type="ECO:0000313" key="1">
    <source>
        <dbReference type="EMBL" id="EAU77468.1"/>
    </source>
</evidence>
<accession>A0NBZ4</accession>
<dbReference type="AlphaFoldDB" id="A0NBZ4"/>
<dbReference type="HOGENOM" id="CLU_1836780_0_0_1"/>
<name>A0NBZ4_ANOGA</name>
<protein>
    <submittedName>
        <fullName evidence="1">AGAP010962-PA</fullName>
    </submittedName>
</protein>
<dbReference type="PaxDb" id="7165-AGAP010962-PA"/>
<sequence length="140" mass="15986">MPFRSDRRWLSVVSARSARIKSSSPFSTSLCSLQSSPAPPRPLCHTGFKVQLIVCSLRFPIYSPTSEGCGEGPVVNNCLFSAAFCCCDRCFLVYTTDREPLKSKRFEFRQTKHVVPWKAAKQPPSNRRYRKYIENIFLNV</sequence>
<dbReference type="STRING" id="7165.A0NBZ4"/>